<feature type="non-terminal residue" evidence="2">
    <location>
        <position position="1"/>
    </location>
</feature>
<feature type="compositionally biased region" description="Acidic residues" evidence="1">
    <location>
        <begin position="284"/>
        <end position="334"/>
    </location>
</feature>
<sequence>ECYGRTSNYLQPTDESVSSAVQKQDMQVAMNVASSPMRLNAGFEVLHVGMLEELCMLCISLGQPELVIRILASLVARIQDYVCLQRYVHYTLLHHRPPPEAPTFPLPQPFDGGTTVLHGTQVHRLPHCTCLHFRNSVLHYIYNPLTAPIDIVCTKFITLRLRVYLALAYLATDAEISHPRSLDALAILSTVRFTGYDVRGAAATVHSAGDAGTVDAAPSYTRFQRSPTIYYDIGTSDHRSPTLTNDIVAFLNLHDGCQVVGDGDTSIRSACDGVAMDTSVSGSSDDEAGGGGTDVDDAGADDAGADDAGADDTGADDTGTDDTGTDDTGTDDTS</sequence>
<evidence type="ECO:0000313" key="2">
    <source>
        <dbReference type="EMBL" id="JAQ10908.1"/>
    </source>
</evidence>
<feature type="region of interest" description="Disordered" evidence="1">
    <location>
        <begin position="277"/>
        <end position="334"/>
    </location>
</feature>
<dbReference type="EMBL" id="GDHC01007721">
    <property type="protein sequence ID" value="JAQ10908.1"/>
    <property type="molecule type" value="Transcribed_RNA"/>
</dbReference>
<evidence type="ECO:0000256" key="1">
    <source>
        <dbReference type="SAM" id="MobiDB-lite"/>
    </source>
</evidence>
<gene>
    <name evidence="2" type="ORF">g.34078</name>
</gene>
<proteinExistence type="predicted"/>
<protein>
    <submittedName>
        <fullName evidence="2">Uncharacterized protein</fullName>
    </submittedName>
</protein>
<name>A0A146LT22_LYGHE</name>
<dbReference type="AlphaFoldDB" id="A0A146LT22"/>
<organism evidence="2">
    <name type="scientific">Lygus hesperus</name>
    <name type="common">Western plant bug</name>
    <dbReference type="NCBI Taxonomy" id="30085"/>
    <lineage>
        <taxon>Eukaryota</taxon>
        <taxon>Metazoa</taxon>
        <taxon>Ecdysozoa</taxon>
        <taxon>Arthropoda</taxon>
        <taxon>Hexapoda</taxon>
        <taxon>Insecta</taxon>
        <taxon>Pterygota</taxon>
        <taxon>Neoptera</taxon>
        <taxon>Paraneoptera</taxon>
        <taxon>Hemiptera</taxon>
        <taxon>Heteroptera</taxon>
        <taxon>Panheteroptera</taxon>
        <taxon>Cimicomorpha</taxon>
        <taxon>Miridae</taxon>
        <taxon>Mirini</taxon>
        <taxon>Lygus</taxon>
    </lineage>
</organism>
<accession>A0A146LT22</accession>
<reference evidence="2" key="1">
    <citation type="journal article" date="2016" name="Gigascience">
        <title>De novo construction of an expanded transcriptome assembly for the western tarnished plant bug, Lygus hesperus.</title>
        <authorList>
            <person name="Tassone E.E."/>
            <person name="Geib S.M."/>
            <person name="Hall B."/>
            <person name="Fabrick J.A."/>
            <person name="Brent C.S."/>
            <person name="Hull J.J."/>
        </authorList>
    </citation>
    <scope>NUCLEOTIDE SEQUENCE</scope>
</reference>